<comment type="similarity">
    <text evidence="1">Belongs to the SMG9 family.</text>
</comment>
<evidence type="ECO:0000256" key="3">
    <source>
        <dbReference type="ARBA" id="ARBA00029510"/>
    </source>
</evidence>
<dbReference type="Ensembl" id="ENSECAT00000090397.1">
    <property type="protein sequence ID" value="ENSECAP00000072479.1"/>
    <property type="gene ID" value="ENSECAG00000007334.4"/>
</dbReference>
<dbReference type="FunFam" id="3.40.50.300:FF:001272">
    <property type="entry name" value="SMG9 isoform 2"/>
    <property type="match status" value="1"/>
</dbReference>
<feature type="compositionally biased region" description="Low complexity" evidence="5">
    <location>
        <begin position="342"/>
        <end position="357"/>
    </location>
</feature>
<evidence type="ECO:0000313" key="6">
    <source>
        <dbReference type="Ensembl" id="ENSECAP00000072479.1"/>
    </source>
</evidence>
<sequence>MSESGHSQPGLYGIERRRRWKEPGSGGPQNLSGPGGRERDYIAPWERERRDGSEETSTSVMQKTPIILSKPPAERSKQPPPPTVPAAPPAPSPLEKPIVLMKPREEGKGPAATTTASTPEGAAPPPPAAPAPPKGEKEGQRPTQPVYQIQNRGMGPAAPAAMDPVVGQAKLLPPERMKHSIKLVDDQMNWCDSAIEYLLDQTDVLVVGVLGLQGTGKSMVMSLLSANTPEEDQRAYVFRAQSAEMKERGGNQTSGIDFFITQERIVFLDTQPILSPSILDHLINNDRKLPPEYNLPHTYVEMQSLQIAAFLFTVCHVVIVVQDWFTDLSLYRFLQTAEMVKPSTPSPSHESSSSSGSDEGTEYYPHLVFLQNKARREDFCPRKLRQMHLMIDQLMAHSHLRYKGEGPQTTPELASGLLTPDPAWSLALLDRHTHTSSAPLHGARRLMGSLPQVLCPCYSATSSLGSRPTSWTLRSTCSWCPSWTARRRVRPPHEWVWLPIQGIWFIGSQELPWSGGRHGPTLVRG</sequence>
<proteinExistence type="inferred from homology"/>
<dbReference type="GO" id="GO:0000184">
    <property type="term" value="P:nuclear-transcribed mRNA catabolic process, nonsense-mediated decay"/>
    <property type="evidence" value="ECO:0007669"/>
    <property type="project" value="UniProtKB-KW"/>
</dbReference>
<dbReference type="InterPro" id="IPR039177">
    <property type="entry name" value="SMG9"/>
</dbReference>
<feature type="compositionally biased region" description="Pro residues" evidence="5">
    <location>
        <begin position="78"/>
        <end position="94"/>
    </location>
</feature>
<feature type="compositionally biased region" description="Pro residues" evidence="5">
    <location>
        <begin position="122"/>
        <end position="133"/>
    </location>
</feature>
<keyword evidence="2" id="KW-0866">Nonsense-mediated mRNA decay</keyword>
<organism evidence="6 7">
    <name type="scientific">Equus caballus</name>
    <name type="common">Horse</name>
    <dbReference type="NCBI Taxonomy" id="9796"/>
    <lineage>
        <taxon>Eukaryota</taxon>
        <taxon>Metazoa</taxon>
        <taxon>Chordata</taxon>
        <taxon>Craniata</taxon>
        <taxon>Vertebrata</taxon>
        <taxon>Euteleostomi</taxon>
        <taxon>Mammalia</taxon>
        <taxon>Eutheria</taxon>
        <taxon>Laurasiatheria</taxon>
        <taxon>Perissodactyla</taxon>
        <taxon>Equidae</taxon>
        <taxon>Equus</taxon>
    </lineage>
</organism>
<dbReference type="PANTHER" id="PTHR14270:SF0">
    <property type="entry name" value="NONSENSE-MEDIATED MRNA DECAY FACTOR SMG9"/>
    <property type="match status" value="1"/>
</dbReference>
<reference evidence="6 7" key="1">
    <citation type="journal article" date="2009" name="Science">
        <title>Genome sequence, comparative analysis, and population genetics of the domestic horse.</title>
        <authorList>
            <consortium name="Broad Institute Genome Sequencing Platform"/>
            <consortium name="Broad Institute Whole Genome Assembly Team"/>
            <person name="Wade C.M."/>
            <person name="Giulotto E."/>
            <person name="Sigurdsson S."/>
            <person name="Zoli M."/>
            <person name="Gnerre S."/>
            <person name="Imsland F."/>
            <person name="Lear T.L."/>
            <person name="Adelson D.L."/>
            <person name="Bailey E."/>
            <person name="Bellone R.R."/>
            <person name="Bloecker H."/>
            <person name="Distl O."/>
            <person name="Edgar R.C."/>
            <person name="Garber M."/>
            <person name="Leeb T."/>
            <person name="Mauceli E."/>
            <person name="MacLeod J.N."/>
            <person name="Penedo M.C.T."/>
            <person name="Raison J.M."/>
            <person name="Sharpe T."/>
            <person name="Vogel J."/>
            <person name="Andersson L."/>
            <person name="Antczak D.F."/>
            <person name="Biagi T."/>
            <person name="Binns M.M."/>
            <person name="Chowdhary B.P."/>
            <person name="Coleman S.J."/>
            <person name="Della Valle G."/>
            <person name="Fryc S."/>
            <person name="Guerin G."/>
            <person name="Hasegawa T."/>
            <person name="Hill E.W."/>
            <person name="Jurka J."/>
            <person name="Kiialainen A."/>
            <person name="Lindgren G."/>
            <person name="Liu J."/>
            <person name="Magnani E."/>
            <person name="Mickelson J.R."/>
            <person name="Murray J."/>
            <person name="Nergadze S.G."/>
            <person name="Onofrio R."/>
            <person name="Pedroni S."/>
            <person name="Piras M.F."/>
            <person name="Raudsepp T."/>
            <person name="Rocchi M."/>
            <person name="Roeed K.H."/>
            <person name="Ryder O.A."/>
            <person name="Searle S."/>
            <person name="Skow L."/>
            <person name="Swinburne J.E."/>
            <person name="Syvaenen A.C."/>
            <person name="Tozaki T."/>
            <person name="Valberg S.J."/>
            <person name="Vaudin M."/>
            <person name="White J.R."/>
            <person name="Zody M.C."/>
            <person name="Lander E.S."/>
            <person name="Lindblad-Toh K."/>
        </authorList>
    </citation>
    <scope>NUCLEOTIDE SEQUENCE [LARGE SCALE GENOMIC DNA]</scope>
    <source>
        <strain evidence="6 7">Thoroughbred</strain>
    </source>
</reference>
<evidence type="ECO:0000313" key="7">
    <source>
        <dbReference type="Proteomes" id="UP000002281"/>
    </source>
</evidence>
<evidence type="ECO:0000256" key="2">
    <source>
        <dbReference type="ARBA" id="ARBA00023161"/>
    </source>
</evidence>
<dbReference type="GeneTree" id="ENSGT00390000003568"/>
<dbReference type="Gene3D" id="3.40.50.300">
    <property type="entry name" value="P-loop containing nucleotide triphosphate hydrolases"/>
    <property type="match status" value="1"/>
</dbReference>
<reference evidence="6" key="3">
    <citation type="submission" date="2025-09" db="UniProtKB">
        <authorList>
            <consortium name="Ensembl"/>
        </authorList>
    </citation>
    <scope>IDENTIFICATION</scope>
    <source>
        <strain evidence="6">Thoroughbred</strain>
    </source>
</reference>
<dbReference type="PANTHER" id="PTHR14270">
    <property type="entry name" value="NONSENSE-MEDIATED MRNA DECAY FACTOR SMG9"/>
    <property type="match status" value="1"/>
</dbReference>
<feature type="compositionally biased region" description="Basic and acidic residues" evidence="5">
    <location>
        <begin position="36"/>
        <end position="53"/>
    </location>
</feature>
<evidence type="ECO:0000256" key="1">
    <source>
        <dbReference type="ARBA" id="ARBA00007712"/>
    </source>
</evidence>
<gene>
    <name evidence="6" type="primary">SMG9</name>
</gene>
<dbReference type="AlphaFoldDB" id="A0A9L0SE62"/>
<feature type="region of interest" description="Disordered" evidence="5">
    <location>
        <begin position="341"/>
        <end position="360"/>
    </location>
</feature>
<dbReference type="Proteomes" id="UP000002281">
    <property type="component" value="Chromosome 10"/>
</dbReference>
<reference evidence="6" key="2">
    <citation type="submission" date="2025-08" db="UniProtKB">
        <authorList>
            <consortium name="Ensembl"/>
        </authorList>
    </citation>
    <scope>IDENTIFICATION</scope>
    <source>
        <strain evidence="6">Thoroughbred</strain>
    </source>
</reference>
<evidence type="ECO:0000256" key="5">
    <source>
        <dbReference type="SAM" id="MobiDB-lite"/>
    </source>
</evidence>
<comment type="function">
    <text evidence="4">Involved in nonsense-mediated decay (NMD) of mRNAs containing premature stop codons. Is recruited by release factors to stalled ribosomes together with SMG1 and SMG8 (forming the SMG1C protein kinase complex) and, in the SMG1C complex, is required for the efficient association between SMG1 and SMG8. Plays a role in brain, heart, and eye development.</text>
</comment>
<protein>
    <recommendedName>
        <fullName evidence="3">Nonsense-mediated mRNA decay factor SMG9</fullName>
    </recommendedName>
</protein>
<feature type="compositionally biased region" description="Low complexity" evidence="5">
    <location>
        <begin position="109"/>
        <end position="121"/>
    </location>
</feature>
<evidence type="ECO:0000256" key="4">
    <source>
        <dbReference type="ARBA" id="ARBA00059168"/>
    </source>
</evidence>
<name>A0A9L0SE62_HORSE</name>
<keyword evidence="7" id="KW-1185">Reference proteome</keyword>
<accession>A0A9L0SE62</accession>
<dbReference type="InterPro" id="IPR027417">
    <property type="entry name" value="P-loop_NTPase"/>
</dbReference>
<feature type="region of interest" description="Disordered" evidence="5">
    <location>
        <begin position="1"/>
        <end position="143"/>
    </location>
</feature>